<keyword evidence="3" id="KW-1185">Reference proteome</keyword>
<dbReference type="RefSeq" id="YP_001468994.1">
    <property type="nucleotide sequence ID" value="NC_009816.1"/>
</dbReference>
<name>A7IYG3_9CAUD</name>
<dbReference type="EMBL" id="DQ499600">
    <property type="protein sequence ID" value="ABF57546.1"/>
    <property type="molecule type" value="Genomic_DNA"/>
</dbReference>
<dbReference type="Proteomes" id="UP000002414">
    <property type="component" value="Segment"/>
</dbReference>
<feature type="coiled-coil region" evidence="1">
    <location>
        <begin position="66"/>
        <end position="93"/>
    </location>
</feature>
<protein>
    <submittedName>
        <fullName evidence="2">Gp96</fullName>
    </submittedName>
</protein>
<accession>A7IYG3</accession>
<keyword evidence="1" id="KW-0175">Coiled coil</keyword>
<organism evidence="2 3">
    <name type="scientific">Corynebacterium phage P1201</name>
    <dbReference type="NCBI Taxonomy" id="384848"/>
    <lineage>
        <taxon>Viruses</taxon>
        <taxon>Duplodnaviria</taxon>
        <taxon>Heunggongvirae</taxon>
        <taxon>Uroviricota</taxon>
        <taxon>Caudoviricetes</taxon>
        <taxon>Zierdtviridae</taxon>
        <taxon>Toshachvirinae</taxon>
        <taxon>Chunghsingvirus</taxon>
        <taxon>Chunghsingvirus P1201</taxon>
        <taxon>Corynebacterium virus P1201</taxon>
    </lineage>
</organism>
<sequence>MSIFHTVHDSSLTTIECTTGEIVRVGYDEMPECPLDWDVFGASACRRVDRHHDSDFLGDDDTVTAYRDHLADIDEWENEVSELANEKADDEGVDVFDSNWNHTPEYMDIWQDVVLHYRPMPECPVIVRRSGECEAIVNKVQPDFMRGVVLADLAHDVLETFEQWADGEVYMIEVEHPNGDTDVIGGIYGDMPTTEQDVQDYL</sequence>
<evidence type="ECO:0000256" key="1">
    <source>
        <dbReference type="SAM" id="Coils"/>
    </source>
</evidence>
<reference evidence="2 3" key="1">
    <citation type="journal article" date="2008" name="Virology">
        <title>Genome sequence of the lytic bacteriophage P1201 from Corynebacterium glutamicum NCHU 87078: Evolutionary relationships to phages from Corynebacterineae.</title>
        <authorList>
            <person name="Chen C.L."/>
            <person name="Pan T.Y."/>
            <person name="Kan S.C."/>
            <person name="Kuan Y.C."/>
            <person name="Hong L.Y."/>
            <person name="Chiu K.R."/>
            <person name="Sheu C.S."/>
            <person name="Yang J.S."/>
            <person name="Hsu W.H."/>
            <person name="Hu H.Y."/>
        </authorList>
    </citation>
    <scope>NUCLEOTIDE SEQUENCE</scope>
</reference>
<evidence type="ECO:0000313" key="2">
    <source>
        <dbReference type="EMBL" id="ABF57546.1"/>
    </source>
</evidence>
<dbReference type="KEGG" id="vg:5745447"/>
<evidence type="ECO:0000313" key="3">
    <source>
        <dbReference type="Proteomes" id="UP000002414"/>
    </source>
</evidence>
<proteinExistence type="predicted"/>
<dbReference type="GeneID" id="5745447"/>